<evidence type="ECO:0000256" key="1">
    <source>
        <dbReference type="SAM" id="MobiDB-lite"/>
    </source>
</evidence>
<proteinExistence type="predicted"/>
<dbReference type="RefSeq" id="WP_216342458.1">
    <property type="nucleotide sequence ID" value="NZ_JAHLEM010000150.1"/>
</dbReference>
<feature type="region of interest" description="Disordered" evidence="1">
    <location>
        <begin position="1"/>
        <end position="32"/>
    </location>
</feature>
<name>A0ABS6CES3_9ACTN</name>
<evidence type="ECO:0000313" key="3">
    <source>
        <dbReference type="Proteomes" id="UP000720508"/>
    </source>
</evidence>
<sequence>VQINPGEHPNKASGPRQGSRHPNSGDHSPRQKTIYSHPVAVHARSKLRTPRKAAIDLQGWRSMRKTIGALSSVVAALLVSVAVAPSAQANGNEENIMSMEVCKDPYASKFKLHLYYNSGQGGAYRNIGYSVYDFSAVKIGGSDPTVHVMKFCSLGVSNPWPGSGQRLKNNAASGENEHYKYMARVYFNSGYKGAQDAMGPGQHIDQFRHVKNNNASFRWTS</sequence>
<comment type="caution">
    <text evidence="2">The sequence shown here is derived from an EMBL/GenBank/DDBJ whole genome shotgun (WGS) entry which is preliminary data.</text>
</comment>
<protein>
    <submittedName>
        <fullName evidence="2">Uncharacterized protein</fullName>
    </submittedName>
</protein>
<dbReference type="Proteomes" id="UP000720508">
    <property type="component" value="Unassembled WGS sequence"/>
</dbReference>
<feature type="non-terminal residue" evidence="2">
    <location>
        <position position="1"/>
    </location>
</feature>
<organism evidence="2 3">
    <name type="scientific">Streptomyces niphimycinicus</name>
    <dbReference type="NCBI Taxonomy" id="2842201"/>
    <lineage>
        <taxon>Bacteria</taxon>
        <taxon>Bacillati</taxon>
        <taxon>Actinomycetota</taxon>
        <taxon>Actinomycetes</taxon>
        <taxon>Kitasatosporales</taxon>
        <taxon>Streptomycetaceae</taxon>
        <taxon>Streptomyces</taxon>
    </lineage>
</organism>
<evidence type="ECO:0000313" key="2">
    <source>
        <dbReference type="EMBL" id="MBU3865354.1"/>
    </source>
</evidence>
<reference evidence="2 3" key="1">
    <citation type="submission" date="2021-06" db="EMBL/GenBank/DDBJ databases">
        <authorList>
            <person name="Pan X."/>
        </authorList>
    </citation>
    <scope>NUCLEOTIDE SEQUENCE [LARGE SCALE GENOMIC DNA]</scope>
    <source>
        <strain evidence="2 3">4503</strain>
    </source>
</reference>
<gene>
    <name evidence="2" type="ORF">KN815_15130</name>
</gene>
<dbReference type="EMBL" id="JAHLEM010000150">
    <property type="protein sequence ID" value="MBU3865354.1"/>
    <property type="molecule type" value="Genomic_DNA"/>
</dbReference>
<accession>A0ABS6CES3</accession>
<keyword evidence="3" id="KW-1185">Reference proteome</keyword>